<dbReference type="Proteomes" id="UP000464620">
    <property type="component" value="Chromosome B09"/>
</dbReference>
<accession>A0A6B9VA52</accession>
<protein>
    <submittedName>
        <fullName evidence="3">Uncharacterized protein</fullName>
    </submittedName>
</protein>
<evidence type="ECO:0000256" key="1">
    <source>
        <dbReference type="SAM" id="Coils"/>
    </source>
</evidence>
<dbReference type="EMBL" id="CP031001">
    <property type="protein sequence ID" value="QHN77664.1"/>
    <property type="molecule type" value="Genomic_DNA"/>
</dbReference>
<sequence>MFIITITLAATLSPNPPAEGGGDTVMTPSTPHDHEHRGPCYILSVGWLCIFSKRILGEKASTLTTANLKAFVSKTKKKEKEGLSTNVRESDIVFDCSTADGSLKRKRGDGSLRALDLTGVKEDARAFTAEEICSAHESQVMLHGYRDGPERSLWSTGYPFMVVSDEFAQVDSDVKIIHEAGKTGVARYLQVIGARLMSIGRTSELDSILEGDNVAAIKKLKASLQEKDEKVLKLRNELKATREIKRGRY</sequence>
<name>A0A6B9VA52_ARAHY</name>
<dbReference type="AlphaFoldDB" id="A0A6B9VA52"/>
<organism evidence="3 4">
    <name type="scientific">Arachis hypogaea</name>
    <name type="common">Peanut</name>
    <dbReference type="NCBI Taxonomy" id="3818"/>
    <lineage>
        <taxon>Eukaryota</taxon>
        <taxon>Viridiplantae</taxon>
        <taxon>Streptophyta</taxon>
        <taxon>Embryophyta</taxon>
        <taxon>Tracheophyta</taxon>
        <taxon>Spermatophyta</taxon>
        <taxon>Magnoliopsida</taxon>
        <taxon>eudicotyledons</taxon>
        <taxon>Gunneridae</taxon>
        <taxon>Pentapetalae</taxon>
        <taxon>rosids</taxon>
        <taxon>fabids</taxon>
        <taxon>Fabales</taxon>
        <taxon>Fabaceae</taxon>
        <taxon>Papilionoideae</taxon>
        <taxon>50 kb inversion clade</taxon>
        <taxon>dalbergioids sensu lato</taxon>
        <taxon>Dalbergieae</taxon>
        <taxon>Pterocarpus clade</taxon>
        <taxon>Arachis</taxon>
    </lineage>
</organism>
<evidence type="ECO:0000313" key="4">
    <source>
        <dbReference type="Proteomes" id="UP000464620"/>
    </source>
</evidence>
<gene>
    <name evidence="3" type="ORF">DS421_19g654670</name>
</gene>
<proteinExistence type="predicted"/>
<keyword evidence="1" id="KW-0175">Coiled coil</keyword>
<feature type="region of interest" description="Disordered" evidence="2">
    <location>
        <begin position="14"/>
        <end position="33"/>
    </location>
</feature>
<evidence type="ECO:0000256" key="2">
    <source>
        <dbReference type="SAM" id="MobiDB-lite"/>
    </source>
</evidence>
<evidence type="ECO:0000313" key="3">
    <source>
        <dbReference type="EMBL" id="QHN77664.1"/>
    </source>
</evidence>
<feature type="coiled-coil region" evidence="1">
    <location>
        <begin position="217"/>
        <end position="244"/>
    </location>
</feature>
<reference evidence="3 4" key="1">
    <citation type="submission" date="2020-01" db="EMBL/GenBank/DDBJ databases">
        <title>Genome sequence of Arachis hypogaea, cultivar Shitouqi.</title>
        <authorList>
            <person name="Zhuang W."/>
            <person name="Chen H."/>
            <person name="Varshney R."/>
            <person name="Wang D."/>
            <person name="Ming R."/>
        </authorList>
    </citation>
    <scope>NUCLEOTIDE SEQUENCE [LARGE SCALE GENOMIC DNA]</scope>
    <source>
        <tissue evidence="3">Young leaf</tissue>
    </source>
</reference>